<name>A0AAV1EEG4_OLDCO</name>
<reference evidence="3" key="1">
    <citation type="submission" date="2023-03" db="EMBL/GenBank/DDBJ databases">
        <authorList>
            <person name="Julca I."/>
        </authorList>
    </citation>
    <scope>NUCLEOTIDE SEQUENCE</scope>
</reference>
<evidence type="ECO:0000256" key="1">
    <source>
        <dbReference type="ARBA" id="ARBA00022884"/>
    </source>
</evidence>
<accession>A0AAV1EEG4</accession>
<evidence type="ECO:0000259" key="2">
    <source>
        <dbReference type="PROSITE" id="PS50177"/>
    </source>
</evidence>
<protein>
    <submittedName>
        <fullName evidence="3">OLC1v1019454C1</fullName>
    </submittedName>
</protein>
<dbReference type="AlphaFoldDB" id="A0AAV1EEG4"/>
<evidence type="ECO:0000313" key="3">
    <source>
        <dbReference type="EMBL" id="CAI9117961.1"/>
    </source>
</evidence>
<sequence length="162" mass="18036">MTMPSVSAPDPTSQRAKVMGITFAKQYHRLLSQQPQLVHKFYQGSSFLTHPDSDGTMTTEINNKIISFGYENYTIEIETVNIQDSYQASIFIQVTGCLTGTDNVPRKFMRSFFLTPHETGYFVQNSCFRCIEETKPSETSLALANVAAGVVPVTVPLTLDPD</sequence>
<dbReference type="EMBL" id="OX459126">
    <property type="protein sequence ID" value="CAI9117961.1"/>
    <property type="molecule type" value="Genomic_DNA"/>
</dbReference>
<dbReference type="Pfam" id="PF02136">
    <property type="entry name" value="NTF2"/>
    <property type="match status" value="1"/>
</dbReference>
<dbReference type="SUPFAM" id="SSF54427">
    <property type="entry name" value="NTF2-like"/>
    <property type="match status" value="1"/>
</dbReference>
<proteinExistence type="predicted"/>
<keyword evidence="1" id="KW-0694">RNA-binding</keyword>
<dbReference type="PROSITE" id="PS50177">
    <property type="entry name" value="NTF2_DOMAIN"/>
    <property type="match status" value="1"/>
</dbReference>
<dbReference type="GO" id="GO:0005829">
    <property type="term" value="C:cytosol"/>
    <property type="evidence" value="ECO:0007669"/>
    <property type="project" value="TreeGrafter"/>
</dbReference>
<dbReference type="Gene3D" id="3.10.450.50">
    <property type="match status" value="1"/>
</dbReference>
<dbReference type="Proteomes" id="UP001161247">
    <property type="component" value="Chromosome 9"/>
</dbReference>
<evidence type="ECO:0000313" key="4">
    <source>
        <dbReference type="Proteomes" id="UP001161247"/>
    </source>
</evidence>
<organism evidence="3 4">
    <name type="scientific">Oldenlandia corymbosa var. corymbosa</name>
    <dbReference type="NCBI Taxonomy" id="529605"/>
    <lineage>
        <taxon>Eukaryota</taxon>
        <taxon>Viridiplantae</taxon>
        <taxon>Streptophyta</taxon>
        <taxon>Embryophyta</taxon>
        <taxon>Tracheophyta</taxon>
        <taxon>Spermatophyta</taxon>
        <taxon>Magnoliopsida</taxon>
        <taxon>eudicotyledons</taxon>
        <taxon>Gunneridae</taxon>
        <taxon>Pentapetalae</taxon>
        <taxon>asterids</taxon>
        <taxon>lamiids</taxon>
        <taxon>Gentianales</taxon>
        <taxon>Rubiaceae</taxon>
        <taxon>Rubioideae</taxon>
        <taxon>Spermacoceae</taxon>
        <taxon>Hedyotis-Oldenlandia complex</taxon>
        <taxon>Oldenlandia</taxon>
    </lineage>
</organism>
<feature type="domain" description="NTF2" evidence="2">
    <location>
        <begin position="19"/>
        <end position="130"/>
    </location>
</feature>
<dbReference type="InterPro" id="IPR018222">
    <property type="entry name" value="Nuclear_transport_factor_2_euk"/>
</dbReference>
<dbReference type="InterPro" id="IPR002075">
    <property type="entry name" value="NTF2_dom"/>
</dbReference>
<dbReference type="PANTHER" id="PTHR10693">
    <property type="entry name" value="RAS GTPASE-ACTIVATING PROTEIN-BINDING PROTEIN"/>
    <property type="match status" value="1"/>
</dbReference>
<dbReference type="PANTHER" id="PTHR10693:SF75">
    <property type="entry name" value="NUCLEAR TRANSPORT FACTOR 2"/>
    <property type="match status" value="1"/>
</dbReference>
<dbReference type="CDD" id="cd00780">
    <property type="entry name" value="NTF2"/>
    <property type="match status" value="1"/>
</dbReference>
<dbReference type="InterPro" id="IPR032710">
    <property type="entry name" value="NTF2-like_dom_sf"/>
</dbReference>
<dbReference type="GO" id="GO:1990904">
    <property type="term" value="C:ribonucleoprotein complex"/>
    <property type="evidence" value="ECO:0007669"/>
    <property type="project" value="TreeGrafter"/>
</dbReference>
<dbReference type="GO" id="GO:0003729">
    <property type="term" value="F:mRNA binding"/>
    <property type="evidence" value="ECO:0007669"/>
    <property type="project" value="TreeGrafter"/>
</dbReference>
<dbReference type="InterPro" id="IPR039539">
    <property type="entry name" value="Ras_GTPase_bind_prot"/>
</dbReference>
<gene>
    <name evidence="3" type="ORF">OLC1_LOCUS23944</name>
</gene>
<keyword evidence="4" id="KW-1185">Reference proteome</keyword>